<accession>A0A0H3AM08</accession>
<evidence type="ECO:0000259" key="3">
    <source>
        <dbReference type="PROSITE" id="PS51898"/>
    </source>
</evidence>
<dbReference type="PANTHER" id="PTHR30349:SF64">
    <property type="entry name" value="PROPHAGE INTEGRASE INTD-RELATED"/>
    <property type="match status" value="1"/>
</dbReference>
<reference evidence="4 5" key="1">
    <citation type="submission" date="2007-03" db="EMBL/GenBank/DDBJ databases">
        <authorList>
            <person name="Heidelberg J."/>
        </authorList>
    </citation>
    <scope>NUCLEOTIDE SEQUENCE [LARGE SCALE GENOMIC DNA]</scope>
    <source>
        <strain evidence="5">ATCC 39541 / Classical Ogawa 395 / O395</strain>
    </source>
</reference>
<dbReference type="eggNOG" id="COG4974">
    <property type="taxonomic scope" value="Bacteria"/>
</dbReference>
<dbReference type="PATRIC" id="fig|345073.21.peg.26"/>
<dbReference type="Gene3D" id="1.10.443.10">
    <property type="entry name" value="Intergrase catalytic core"/>
    <property type="match status" value="1"/>
</dbReference>
<dbReference type="Pfam" id="PF00589">
    <property type="entry name" value="Phage_integrase"/>
    <property type="match status" value="1"/>
</dbReference>
<feature type="domain" description="Tyr recombinase" evidence="3">
    <location>
        <begin position="249"/>
        <end position="458"/>
    </location>
</feature>
<evidence type="ECO:0000313" key="4">
    <source>
        <dbReference type="EMBL" id="ABQ21352.1"/>
    </source>
</evidence>
<evidence type="ECO:0000313" key="5">
    <source>
        <dbReference type="Proteomes" id="UP000000249"/>
    </source>
</evidence>
<dbReference type="EMBL" id="CP000627">
    <property type="protein sequence ID" value="ABQ21352.1"/>
    <property type="molecule type" value="Genomic_DNA"/>
</dbReference>
<organism evidence="4 5">
    <name type="scientific">Vibrio cholerae serotype O1 (strain ATCC 39541 / Classical Ogawa 395 / O395)</name>
    <dbReference type="NCBI Taxonomy" id="345073"/>
    <lineage>
        <taxon>Bacteria</taxon>
        <taxon>Pseudomonadati</taxon>
        <taxon>Pseudomonadota</taxon>
        <taxon>Gammaproteobacteria</taxon>
        <taxon>Vibrionales</taxon>
        <taxon>Vibrionaceae</taxon>
        <taxon>Vibrio</taxon>
    </lineage>
</organism>
<dbReference type="CDD" id="cd00397">
    <property type="entry name" value="DNA_BRE_C"/>
    <property type="match status" value="1"/>
</dbReference>
<keyword evidence="1" id="KW-0229">DNA integration</keyword>
<protein>
    <submittedName>
        <fullName evidence="4">MutL protein</fullName>
    </submittedName>
</protein>
<proteinExistence type="predicted"/>
<dbReference type="SUPFAM" id="SSF56349">
    <property type="entry name" value="DNA breaking-rejoining enzymes"/>
    <property type="match status" value="1"/>
</dbReference>
<gene>
    <name evidence="4" type="ordered locus">VC0395_A2366</name>
</gene>
<name>A0A0H3AM08_VIBC3</name>
<dbReference type="Proteomes" id="UP000000249">
    <property type="component" value="Chromosome 1"/>
</dbReference>
<dbReference type="InterPro" id="IPR002104">
    <property type="entry name" value="Integrase_catalytic"/>
</dbReference>
<dbReference type="PANTHER" id="PTHR30349">
    <property type="entry name" value="PHAGE INTEGRASE-RELATED"/>
    <property type="match status" value="1"/>
</dbReference>
<evidence type="ECO:0000256" key="1">
    <source>
        <dbReference type="ARBA" id="ARBA00022908"/>
    </source>
</evidence>
<evidence type="ECO:0000256" key="2">
    <source>
        <dbReference type="ARBA" id="ARBA00023172"/>
    </source>
</evidence>
<dbReference type="OrthoDB" id="6388170at2"/>
<dbReference type="KEGG" id="vcr:VC395_0025"/>
<dbReference type="GO" id="GO:0006310">
    <property type="term" value="P:DNA recombination"/>
    <property type="evidence" value="ECO:0007669"/>
    <property type="project" value="UniProtKB-KW"/>
</dbReference>
<dbReference type="InterPro" id="IPR011010">
    <property type="entry name" value="DNA_brk_join_enz"/>
</dbReference>
<dbReference type="KEGG" id="vco:VC0395_A2366"/>
<dbReference type="GO" id="GO:0003677">
    <property type="term" value="F:DNA binding"/>
    <property type="evidence" value="ECO:0007669"/>
    <property type="project" value="InterPro"/>
</dbReference>
<dbReference type="GO" id="GO:0015074">
    <property type="term" value="P:DNA integration"/>
    <property type="evidence" value="ECO:0007669"/>
    <property type="project" value="UniProtKB-KW"/>
</dbReference>
<dbReference type="InterPro" id="IPR050090">
    <property type="entry name" value="Tyrosine_recombinase_XerCD"/>
</dbReference>
<keyword evidence="2" id="KW-0233">DNA recombination</keyword>
<dbReference type="RefSeq" id="WP_000572558.1">
    <property type="nucleotide sequence ID" value="NC_009457.1"/>
</dbReference>
<dbReference type="InterPro" id="IPR013762">
    <property type="entry name" value="Integrase-like_cat_sf"/>
</dbReference>
<dbReference type="AlphaFoldDB" id="A0A0H3AM08"/>
<sequence length="469" mass="54271">MIEQNGSFPDDFGVDYCLMWVNTDKYPSYISRPDPVSGEIIHEVKGNSKSFIHALPILIDPDGMNVVPVNLYLHSLLSNPDISSVKTIESHAVALLSFYRWMNLEIPEHIDPRTGVLVEEKRSLTIYDCTEKIEESPVVRYRDYLLENLYIKDENGKIGGSPSTASSYVLKVVAYYTYLHRQRIVPISKTFRPFEFSAKKVRIRNKNKRAQHDMLSHLNGYHGKDIIVYTTGLTKPFKNIQKPQDADIRELRPLREDEKQALYRYLDVKNSSDTKALMLYLKTEVGLRLEELITFPASVVDKPKAKVVKVPIGERINGCLTKYRKDRTIEIPDYVMDLLYEYKLSKVRKDAIESGLLRHNHLFVQSNGSIYAPNTIQKYVEAVRNDLIISGFDIYFATHDLRATFATDWLYNKHIQTRKPFEALMSELADLMGHESTATTQKYISYMNDDKTWSEFAQRKNQFAQQTLR</sequence>
<dbReference type="PROSITE" id="PS51898">
    <property type="entry name" value="TYR_RECOMBINASE"/>
    <property type="match status" value="1"/>
</dbReference>